<evidence type="ECO:0000256" key="1">
    <source>
        <dbReference type="ARBA" id="ARBA00002633"/>
    </source>
</evidence>
<dbReference type="InterPro" id="IPR022973">
    <property type="entry name" value="Ribosomal_uL10_bac"/>
</dbReference>
<evidence type="ECO:0000256" key="3">
    <source>
        <dbReference type="ARBA" id="ARBA00022980"/>
    </source>
</evidence>
<proteinExistence type="inferred from homology"/>
<comment type="function">
    <text evidence="1 6">Forms part of the ribosomal stalk, playing a central role in the interaction of the ribosome with GTP-bound translation factors.</text>
</comment>
<dbReference type="PANTHER" id="PTHR11560">
    <property type="entry name" value="39S RIBOSOMAL PROTEIN L10, MITOCHONDRIAL"/>
    <property type="match status" value="1"/>
</dbReference>
<dbReference type="SUPFAM" id="SSF160369">
    <property type="entry name" value="Ribosomal protein L10-like"/>
    <property type="match status" value="1"/>
</dbReference>
<evidence type="ECO:0000256" key="4">
    <source>
        <dbReference type="ARBA" id="ARBA00023274"/>
    </source>
</evidence>
<gene>
    <name evidence="6 7" type="primary">rplJ</name>
    <name evidence="7" type="ORF">HYY65_14900</name>
</gene>
<dbReference type="AlphaFoldDB" id="A0A932M1R5"/>
<dbReference type="GO" id="GO:0070180">
    <property type="term" value="F:large ribosomal subunit rRNA binding"/>
    <property type="evidence" value="ECO:0007669"/>
    <property type="project" value="UniProtKB-UniRule"/>
</dbReference>
<dbReference type="CDD" id="cd05797">
    <property type="entry name" value="Ribosomal_L10"/>
    <property type="match status" value="1"/>
</dbReference>
<comment type="similarity">
    <text evidence="2 6">Belongs to the universal ribosomal protein uL10 family.</text>
</comment>
<dbReference type="HAMAP" id="MF_00362">
    <property type="entry name" value="Ribosomal_uL10"/>
    <property type="match status" value="1"/>
</dbReference>
<dbReference type="Gene3D" id="6.10.250.290">
    <property type="match status" value="1"/>
</dbReference>
<comment type="caution">
    <text evidence="7">The sequence shown here is derived from an EMBL/GenBank/DDBJ whole genome shotgun (WGS) entry which is preliminary data.</text>
</comment>
<keyword evidence="4 6" id="KW-0687">Ribonucleoprotein</keyword>
<protein>
    <recommendedName>
        <fullName evidence="5 6">Large ribosomal subunit protein uL10</fullName>
    </recommendedName>
</protein>
<evidence type="ECO:0000313" key="8">
    <source>
        <dbReference type="Proteomes" id="UP000741360"/>
    </source>
</evidence>
<evidence type="ECO:0000256" key="2">
    <source>
        <dbReference type="ARBA" id="ARBA00008889"/>
    </source>
</evidence>
<evidence type="ECO:0000256" key="5">
    <source>
        <dbReference type="ARBA" id="ARBA00035202"/>
    </source>
</evidence>
<dbReference type="Gene3D" id="3.30.70.1730">
    <property type="match status" value="1"/>
</dbReference>
<dbReference type="Pfam" id="PF00466">
    <property type="entry name" value="Ribosomal_L10"/>
    <property type="match status" value="1"/>
</dbReference>
<dbReference type="InterPro" id="IPR047865">
    <property type="entry name" value="Ribosomal_uL10_bac_type"/>
</dbReference>
<dbReference type="InterPro" id="IPR001790">
    <property type="entry name" value="Ribosomal_uL10"/>
</dbReference>
<evidence type="ECO:0000256" key="6">
    <source>
        <dbReference type="HAMAP-Rule" id="MF_00362"/>
    </source>
</evidence>
<dbReference type="EMBL" id="JACPSX010000288">
    <property type="protein sequence ID" value="MBI3016313.1"/>
    <property type="molecule type" value="Genomic_DNA"/>
</dbReference>
<keyword evidence="6" id="KW-0699">rRNA-binding</keyword>
<keyword evidence="6" id="KW-0694">RNA-binding</keyword>
<reference evidence="7" key="1">
    <citation type="submission" date="2020-07" db="EMBL/GenBank/DDBJ databases">
        <title>Huge and variable diversity of episymbiotic CPR bacteria and DPANN archaea in groundwater ecosystems.</title>
        <authorList>
            <person name="He C.Y."/>
            <person name="Keren R."/>
            <person name="Whittaker M."/>
            <person name="Farag I.F."/>
            <person name="Doudna J."/>
            <person name="Cate J.H.D."/>
            <person name="Banfield J.F."/>
        </authorList>
    </citation>
    <scope>NUCLEOTIDE SEQUENCE</scope>
    <source>
        <strain evidence="7">NC_groundwater_717_Ag_S-0.2um_59_8</strain>
    </source>
</reference>
<dbReference type="InterPro" id="IPR043141">
    <property type="entry name" value="Ribosomal_uL10-like_sf"/>
</dbReference>
<dbReference type="NCBIfam" id="NF000955">
    <property type="entry name" value="PRK00099.1-1"/>
    <property type="match status" value="1"/>
</dbReference>
<evidence type="ECO:0000313" key="7">
    <source>
        <dbReference type="EMBL" id="MBI3016313.1"/>
    </source>
</evidence>
<accession>A0A932M1R5</accession>
<dbReference type="GO" id="GO:1990904">
    <property type="term" value="C:ribonucleoprotein complex"/>
    <property type="evidence" value="ECO:0007669"/>
    <property type="project" value="UniProtKB-KW"/>
</dbReference>
<keyword evidence="3 6" id="KW-0689">Ribosomal protein</keyword>
<dbReference type="GO" id="GO:0005840">
    <property type="term" value="C:ribosome"/>
    <property type="evidence" value="ECO:0007669"/>
    <property type="project" value="UniProtKB-KW"/>
</dbReference>
<comment type="subunit">
    <text evidence="6">Part of the ribosomal stalk of the 50S ribosomal subunit. The N-terminus interacts with L11 and the large rRNA to form the base of the stalk. The C-terminus forms an elongated spine to which L12 dimers bind in a sequential fashion forming a multimeric L10(L12)X complex.</text>
</comment>
<organism evidence="7 8">
    <name type="scientific">Tectimicrobiota bacterium</name>
    <dbReference type="NCBI Taxonomy" id="2528274"/>
    <lineage>
        <taxon>Bacteria</taxon>
        <taxon>Pseudomonadati</taxon>
        <taxon>Nitrospinota/Tectimicrobiota group</taxon>
        <taxon>Candidatus Tectimicrobiota</taxon>
    </lineage>
</organism>
<sequence>MLNPAKVRKVEELSEKFARAEAAYLASFRGMNVQQITELRQALRQVGSEMAVVKNTLARRAVQGTPFQGVSARLSGPTSVIFSYKNPVATAKVISEFQRREPLLVVTGGAMEGRVLEATQVKAVAELPPREVLLARALASFQAPASGLVGALAGVVRKFLYTLDAIKAKKST</sequence>
<dbReference type="Proteomes" id="UP000741360">
    <property type="component" value="Unassembled WGS sequence"/>
</dbReference>
<dbReference type="GO" id="GO:0006412">
    <property type="term" value="P:translation"/>
    <property type="evidence" value="ECO:0007669"/>
    <property type="project" value="UniProtKB-UniRule"/>
</dbReference>
<name>A0A932M1R5_UNCTE</name>